<gene>
    <name evidence="2" type="ORF">US52_C0003G0007</name>
</gene>
<accession>A0A0G0K6K9</accession>
<evidence type="ECO:0008006" key="4">
    <source>
        <dbReference type="Google" id="ProtNLM"/>
    </source>
</evidence>
<keyword evidence="1" id="KW-0812">Transmembrane</keyword>
<evidence type="ECO:0000313" key="3">
    <source>
        <dbReference type="Proteomes" id="UP000034852"/>
    </source>
</evidence>
<keyword evidence="1" id="KW-1133">Transmembrane helix</keyword>
<proteinExistence type="predicted"/>
<comment type="caution">
    <text evidence="2">The sequence shown here is derived from an EMBL/GenBank/DDBJ whole genome shotgun (WGS) entry which is preliminary data.</text>
</comment>
<keyword evidence="1" id="KW-0472">Membrane</keyword>
<evidence type="ECO:0000313" key="2">
    <source>
        <dbReference type="EMBL" id="KKQ36266.1"/>
    </source>
</evidence>
<evidence type="ECO:0000256" key="1">
    <source>
        <dbReference type="SAM" id="Phobius"/>
    </source>
</evidence>
<dbReference type="Proteomes" id="UP000034852">
    <property type="component" value="Unassembled WGS sequence"/>
</dbReference>
<reference evidence="2 3" key="1">
    <citation type="journal article" date="2015" name="Nature">
        <title>rRNA introns, odd ribosomes, and small enigmatic genomes across a large radiation of phyla.</title>
        <authorList>
            <person name="Brown C.T."/>
            <person name="Hug L.A."/>
            <person name="Thomas B.C."/>
            <person name="Sharon I."/>
            <person name="Castelle C.J."/>
            <person name="Singh A."/>
            <person name="Wilkins M.J."/>
            <person name="Williams K.H."/>
            <person name="Banfield J.F."/>
        </authorList>
    </citation>
    <scope>NUCLEOTIDE SEQUENCE [LARGE SCALE GENOMIC DNA]</scope>
</reference>
<protein>
    <recommendedName>
        <fullName evidence="4">PrgI family protein</fullName>
    </recommendedName>
</protein>
<dbReference type="AlphaFoldDB" id="A0A0G0K6K9"/>
<feature type="transmembrane region" description="Helical" evidence="1">
    <location>
        <begin position="48"/>
        <end position="68"/>
    </location>
</feature>
<sequence length="273" mass="31408">MEKHAIPQNIMQVEFKLFGSLTIKQFFSLAGGIVLAVLIYFLSLPIIIGWPLIIISVAIGFALAFVTINGQPFSRWFGNFIVAIFASQKYVWHKTVETPKSLQQSVQKIKPSTKSNVKKELGIAPIVEVVQRKNIQLDASEQQDLARLDKYFEAEFDKYKAYNYAQAGNKEPSRRVNPSQQNIAGEINPLGRKQNQVRVGDNEEVVYTNFSNQKARPVSVEEEDVLIEKKVREILEKQRRLTPLLETAELEEREKRLKTEMRKLYNQIQELKK</sequence>
<dbReference type="EMBL" id="LBTH01000003">
    <property type="protein sequence ID" value="KKQ36266.1"/>
    <property type="molecule type" value="Genomic_DNA"/>
</dbReference>
<dbReference type="InterPro" id="IPR024414">
    <property type="entry name" value="Uncharacterised_PrgI"/>
</dbReference>
<organism evidence="2 3">
    <name type="scientific">candidate division WS6 bacterium GW2011_GWA2_37_6</name>
    <dbReference type="NCBI Taxonomy" id="1619087"/>
    <lineage>
        <taxon>Bacteria</taxon>
        <taxon>Candidatus Dojkabacteria</taxon>
    </lineage>
</organism>
<name>A0A0G0K6K9_9BACT</name>
<dbReference type="Pfam" id="PF12666">
    <property type="entry name" value="PrgI"/>
    <property type="match status" value="1"/>
</dbReference>
<feature type="transmembrane region" description="Helical" evidence="1">
    <location>
        <begin position="21"/>
        <end position="42"/>
    </location>
</feature>